<dbReference type="Pfam" id="PF11863">
    <property type="entry name" value="DUF3383"/>
    <property type="match status" value="1"/>
</dbReference>
<organism evidence="1 2">
    <name type="scientific">Pseudomonas citronellolis</name>
    <dbReference type="NCBI Taxonomy" id="53408"/>
    <lineage>
        <taxon>Bacteria</taxon>
        <taxon>Pseudomonadati</taxon>
        <taxon>Pseudomonadota</taxon>
        <taxon>Gammaproteobacteria</taxon>
        <taxon>Pseudomonadales</taxon>
        <taxon>Pseudomonadaceae</taxon>
        <taxon>Pseudomonas</taxon>
    </lineage>
</organism>
<dbReference type="InterPro" id="IPR021808">
    <property type="entry name" value="DUF3383"/>
</dbReference>
<gene>
    <name evidence="1" type="ORF">A9C11_23020</name>
</gene>
<dbReference type="Proteomes" id="UP000077748">
    <property type="component" value="Chromosome"/>
</dbReference>
<name>A0A1A9KGJ9_9PSED</name>
<evidence type="ECO:0008006" key="3">
    <source>
        <dbReference type="Google" id="ProtNLM"/>
    </source>
</evidence>
<sequence>MSTIPISQIVQVNPGVLAAAGSAVDLNGLILSQNAYLPVGQAVPFATAQDVINYFGASSVEAQMAGIYFKGYTNCTKRPGLLYFWAYPTAPVAGFLRGGSLASMTLTQLKALSGVLTVTIDGVAKTSSSINLSAATSFSNAATIIQAGFTSLGGTVTYDAQHAAFVFTSSTTGASSSVSFASGTLSASLKLTQATGAITSAGAVAATPATAMPGVVAATQNWGCFTTTWEPVIADKQAFSDWANAQNDRYAYVGWDTDVNAKVAGNTTTWGYYLQTNQLAGSIPVFGDQTHAAFVLGFAASLDFDRLNGRATLALRNQSGLAASASNASDASALEANGYNFYGVYANATQNFNFMYPGSISGEWDWVDSYLNQIWLNANLQLAMITLLQNVGSIPYNNQGYALIDAACQDPIAAAVNFGAIRTGVALSDAQKAEIQFAVGSDISPALEAKGYYLQIVPATAAIRAERRSPSMTLYYTDGGSVQRLTLASIEIQ</sequence>
<proteinExistence type="predicted"/>
<reference evidence="1 2" key="1">
    <citation type="submission" date="2016-05" db="EMBL/GenBank/DDBJ databases">
        <title>Genome Sequence of Pseudomonas citronellolis Strain SJTE-3, an Estrogens and Persistent Organic Pollutants degradation strain.</title>
        <authorList>
            <person name="Liang R."/>
        </authorList>
    </citation>
    <scope>NUCLEOTIDE SEQUENCE [LARGE SCALE GENOMIC DNA]</scope>
    <source>
        <strain evidence="1 2">SJTE-3</strain>
    </source>
</reference>
<protein>
    <recommendedName>
        <fullName evidence="3">DUF3383 domain-containing protein</fullName>
    </recommendedName>
</protein>
<dbReference type="RefSeq" id="WP_064583953.1">
    <property type="nucleotide sequence ID" value="NZ_CP015878.1"/>
</dbReference>
<dbReference type="AlphaFoldDB" id="A0A1A9KGJ9"/>
<evidence type="ECO:0000313" key="2">
    <source>
        <dbReference type="Proteomes" id="UP000077748"/>
    </source>
</evidence>
<accession>A0A1A9KGJ9</accession>
<dbReference type="EMBL" id="CP015878">
    <property type="protein sequence ID" value="ANI16662.1"/>
    <property type="molecule type" value="Genomic_DNA"/>
</dbReference>
<evidence type="ECO:0000313" key="1">
    <source>
        <dbReference type="EMBL" id="ANI16662.1"/>
    </source>
</evidence>